<dbReference type="Proteomes" id="UP000008021">
    <property type="component" value="Chromosome 11"/>
</dbReference>
<evidence type="ECO:0000313" key="3">
    <source>
        <dbReference type="Proteomes" id="UP000008021"/>
    </source>
</evidence>
<evidence type="ECO:0000313" key="2">
    <source>
        <dbReference type="EnsemblPlants" id="OMERI11G08010.4"/>
    </source>
</evidence>
<proteinExistence type="predicted"/>
<feature type="compositionally biased region" description="Pro residues" evidence="1">
    <location>
        <begin position="13"/>
        <end position="25"/>
    </location>
</feature>
<organism evidence="2">
    <name type="scientific">Oryza meridionalis</name>
    <dbReference type="NCBI Taxonomy" id="40149"/>
    <lineage>
        <taxon>Eukaryota</taxon>
        <taxon>Viridiplantae</taxon>
        <taxon>Streptophyta</taxon>
        <taxon>Embryophyta</taxon>
        <taxon>Tracheophyta</taxon>
        <taxon>Spermatophyta</taxon>
        <taxon>Magnoliopsida</taxon>
        <taxon>Liliopsida</taxon>
        <taxon>Poales</taxon>
        <taxon>Poaceae</taxon>
        <taxon>BOP clade</taxon>
        <taxon>Oryzoideae</taxon>
        <taxon>Oryzeae</taxon>
        <taxon>Oryzinae</taxon>
        <taxon>Oryza</taxon>
    </lineage>
</organism>
<protein>
    <submittedName>
        <fullName evidence="2">Uncharacterized protein</fullName>
    </submittedName>
</protein>
<evidence type="ECO:0000256" key="1">
    <source>
        <dbReference type="SAM" id="MobiDB-lite"/>
    </source>
</evidence>
<reference evidence="2" key="1">
    <citation type="submission" date="2015-04" db="UniProtKB">
        <authorList>
            <consortium name="EnsemblPlants"/>
        </authorList>
    </citation>
    <scope>IDENTIFICATION</scope>
</reference>
<dbReference type="HOGENOM" id="CLU_2907938_0_0_1"/>
<reference evidence="2" key="2">
    <citation type="submission" date="2018-05" db="EMBL/GenBank/DDBJ databases">
        <title>OmerRS3 (Oryza meridionalis Reference Sequence Version 3).</title>
        <authorList>
            <person name="Zhang J."/>
            <person name="Kudrna D."/>
            <person name="Lee S."/>
            <person name="Talag J."/>
            <person name="Welchert J."/>
            <person name="Wing R.A."/>
        </authorList>
    </citation>
    <scope>NUCLEOTIDE SEQUENCE [LARGE SCALE GENOMIC DNA]</scope>
    <source>
        <strain evidence="2">cv. OR44</strain>
    </source>
</reference>
<feature type="compositionally biased region" description="Basic and acidic residues" evidence="1">
    <location>
        <begin position="35"/>
        <end position="44"/>
    </location>
</feature>
<dbReference type="Gramene" id="OMERI11G08010.4">
    <property type="protein sequence ID" value="OMERI11G08010.4"/>
    <property type="gene ID" value="OMERI11G08010"/>
</dbReference>
<dbReference type="AlphaFoldDB" id="A0A0E0F4I7"/>
<accession>A0A0E0F4I7</accession>
<name>A0A0E0F4I7_9ORYZ</name>
<dbReference type="EnsemblPlants" id="OMERI11G08010.4">
    <property type="protein sequence ID" value="OMERI11G08010.4"/>
    <property type="gene ID" value="OMERI11G08010"/>
</dbReference>
<feature type="compositionally biased region" description="Polar residues" evidence="1">
    <location>
        <begin position="1"/>
        <end position="11"/>
    </location>
</feature>
<keyword evidence="3" id="KW-1185">Reference proteome</keyword>
<feature type="region of interest" description="Disordered" evidence="1">
    <location>
        <begin position="1"/>
        <end position="62"/>
    </location>
</feature>
<sequence>MPPSQYLLSSVPSTPPYSIPFSPPPPHRRRRAAGRRAEQSRGESRPPPIEAEGIRFPLLRAS</sequence>